<proteinExistence type="predicted"/>
<keyword evidence="5" id="KW-1185">Reference proteome</keyword>
<name>A0A3N2BFS9_9MICO</name>
<dbReference type="Gene3D" id="1.10.150.320">
    <property type="entry name" value="Photosystem II 12 kDa extrinsic protein"/>
    <property type="match status" value="1"/>
</dbReference>
<evidence type="ECO:0000256" key="1">
    <source>
        <dbReference type="SAM" id="MobiDB-lite"/>
    </source>
</evidence>
<feature type="domain" description="Helix-hairpin-helix DNA-binding motif class 1" evidence="3">
    <location>
        <begin position="270"/>
        <end position="289"/>
    </location>
</feature>
<dbReference type="GO" id="GO:0003677">
    <property type="term" value="F:DNA binding"/>
    <property type="evidence" value="ECO:0007669"/>
    <property type="project" value="InterPro"/>
</dbReference>
<dbReference type="GO" id="GO:0015627">
    <property type="term" value="C:type II protein secretion system complex"/>
    <property type="evidence" value="ECO:0007669"/>
    <property type="project" value="TreeGrafter"/>
</dbReference>
<organism evidence="4 5">
    <name type="scientific">Bogoriella caseilytica</name>
    <dbReference type="NCBI Taxonomy" id="56055"/>
    <lineage>
        <taxon>Bacteria</taxon>
        <taxon>Bacillati</taxon>
        <taxon>Actinomycetota</taxon>
        <taxon>Actinomycetes</taxon>
        <taxon>Micrococcales</taxon>
        <taxon>Bogoriellaceae</taxon>
        <taxon>Bogoriella</taxon>
    </lineage>
</organism>
<dbReference type="InterPro" id="IPR019554">
    <property type="entry name" value="Soluble_ligand-bd"/>
</dbReference>
<dbReference type="Pfam" id="PF12836">
    <property type="entry name" value="HHH_3"/>
    <property type="match status" value="1"/>
</dbReference>
<feature type="domain" description="Helix-hairpin-helix DNA-binding motif class 1" evidence="3">
    <location>
        <begin position="240"/>
        <end position="259"/>
    </location>
</feature>
<dbReference type="InterPro" id="IPR051675">
    <property type="entry name" value="Endo/Exo/Phosphatase_dom_1"/>
</dbReference>
<dbReference type="AlphaFoldDB" id="A0A3N2BFS9"/>
<dbReference type="Pfam" id="PF10531">
    <property type="entry name" value="SLBB"/>
    <property type="match status" value="1"/>
</dbReference>
<dbReference type="InterPro" id="IPR003583">
    <property type="entry name" value="Hlx-hairpin-Hlx_DNA-bd_motif"/>
</dbReference>
<dbReference type="EMBL" id="RKHK01000001">
    <property type="protein sequence ID" value="ROR74070.1"/>
    <property type="molecule type" value="Genomic_DNA"/>
</dbReference>
<accession>A0A3N2BFS9</accession>
<dbReference type="RefSeq" id="WP_245991175.1">
    <property type="nucleotide sequence ID" value="NZ_RKHK01000001.1"/>
</dbReference>
<dbReference type="Proteomes" id="UP000280668">
    <property type="component" value="Unassembled WGS sequence"/>
</dbReference>
<keyword evidence="2" id="KW-0472">Membrane</keyword>
<dbReference type="SUPFAM" id="SSF47781">
    <property type="entry name" value="RuvA domain 2-like"/>
    <property type="match status" value="1"/>
</dbReference>
<dbReference type="InterPro" id="IPR010994">
    <property type="entry name" value="RuvA_2-like"/>
</dbReference>
<evidence type="ECO:0000259" key="3">
    <source>
        <dbReference type="SMART" id="SM00278"/>
    </source>
</evidence>
<dbReference type="GO" id="GO:0006281">
    <property type="term" value="P:DNA repair"/>
    <property type="evidence" value="ECO:0007669"/>
    <property type="project" value="InterPro"/>
</dbReference>
<dbReference type="PANTHER" id="PTHR21180">
    <property type="entry name" value="ENDONUCLEASE/EXONUCLEASE/PHOSPHATASE FAMILY DOMAIN-CONTAINING PROTEIN 1"/>
    <property type="match status" value="1"/>
</dbReference>
<keyword evidence="2" id="KW-1133">Transmembrane helix</keyword>
<evidence type="ECO:0000313" key="5">
    <source>
        <dbReference type="Proteomes" id="UP000280668"/>
    </source>
</evidence>
<feature type="region of interest" description="Disordered" evidence="1">
    <location>
        <begin position="200"/>
        <end position="229"/>
    </location>
</feature>
<evidence type="ECO:0000256" key="2">
    <source>
        <dbReference type="SAM" id="Phobius"/>
    </source>
</evidence>
<comment type="caution">
    <text evidence="4">The sequence shown here is derived from an EMBL/GenBank/DDBJ whole genome shotgun (WGS) entry which is preliminary data.</text>
</comment>
<dbReference type="Gene3D" id="3.10.560.10">
    <property type="entry name" value="Outer membrane lipoprotein wza domain like"/>
    <property type="match status" value="1"/>
</dbReference>
<gene>
    <name evidence="4" type="ORF">EDD31_2467</name>
</gene>
<dbReference type="InterPro" id="IPR004509">
    <property type="entry name" value="Competence_ComEA_HhH"/>
</dbReference>
<feature type="transmembrane region" description="Helical" evidence="2">
    <location>
        <begin position="58"/>
        <end position="78"/>
    </location>
</feature>
<protein>
    <submittedName>
        <fullName evidence="4">Competence protein ComEA</fullName>
    </submittedName>
</protein>
<dbReference type="NCBIfam" id="TIGR00426">
    <property type="entry name" value="competence protein ComEA helix-hairpin-helix repeat region"/>
    <property type="match status" value="1"/>
</dbReference>
<feature type="region of interest" description="Disordered" evidence="1">
    <location>
        <begin position="93"/>
        <end position="135"/>
    </location>
</feature>
<feature type="region of interest" description="Disordered" evidence="1">
    <location>
        <begin position="1"/>
        <end position="47"/>
    </location>
</feature>
<dbReference type="PANTHER" id="PTHR21180:SF32">
    <property type="entry name" value="ENDONUCLEASE_EXONUCLEASE_PHOSPHATASE FAMILY DOMAIN-CONTAINING PROTEIN 1"/>
    <property type="match status" value="1"/>
</dbReference>
<reference evidence="4 5" key="1">
    <citation type="submission" date="2018-11" db="EMBL/GenBank/DDBJ databases">
        <title>Sequencing the genomes of 1000 actinobacteria strains.</title>
        <authorList>
            <person name="Klenk H.-P."/>
        </authorList>
    </citation>
    <scope>NUCLEOTIDE SEQUENCE [LARGE SCALE GENOMIC DNA]</scope>
    <source>
        <strain evidence="4 5">DSM 11294</strain>
    </source>
</reference>
<dbReference type="GO" id="GO:0015628">
    <property type="term" value="P:protein secretion by the type II secretion system"/>
    <property type="evidence" value="ECO:0007669"/>
    <property type="project" value="TreeGrafter"/>
</dbReference>
<dbReference type="SMART" id="SM00278">
    <property type="entry name" value="HhH1"/>
    <property type="match status" value="2"/>
</dbReference>
<keyword evidence="2" id="KW-0812">Transmembrane</keyword>
<evidence type="ECO:0000313" key="4">
    <source>
        <dbReference type="EMBL" id="ROR74070.1"/>
    </source>
</evidence>
<sequence>MSSQDSAPHQSRREQRRSQRLRALASSAYTATAGHLEIEPEERDGRAPRRWFPEPAAAWALGLLLVLTAAVTIGWMALSGGGEAVHFGDGAAESEPLAGAEPEAAQSGTEQDAAEAQVELPEEGDAPDAASATSGEEARIVVHVAGAVAEPGLVELPADARAGEAVDSAGGPVADADLSRVNLARPLTDGEQLYLPRIGEDAPEVTQPEPGAGAEAGTGSAGDAAPPEDATINISTADAAALEGLPGIGPARAQAIIEWREANGGFSAAEDLLQISGIGPATFERLQPLVTW</sequence>